<proteinExistence type="inferred from homology"/>
<evidence type="ECO:0000256" key="5">
    <source>
        <dbReference type="ARBA" id="ARBA00038035"/>
    </source>
</evidence>
<dbReference type="RefSeq" id="WP_173074610.1">
    <property type="nucleotide sequence ID" value="NZ_BLPG01000001.1"/>
</dbReference>
<comment type="similarity">
    <text evidence="5">Belongs to the protein kinase superfamily. STE Ser/Thr protein kinase family. MAP kinase kinase subfamily.</text>
</comment>
<dbReference type="PANTHER" id="PTHR48013">
    <property type="entry name" value="DUAL SPECIFICITY MITOGEN-ACTIVATED PROTEIN KINASE KINASE 5-RELATED"/>
    <property type="match status" value="1"/>
</dbReference>
<comment type="catalytic activity">
    <reaction evidence="8">
        <text>L-threonyl-[protein] + ATP = O-phospho-L-threonyl-[protein] + ADP + H(+)</text>
        <dbReference type="Rhea" id="RHEA:46608"/>
        <dbReference type="Rhea" id="RHEA-COMP:11060"/>
        <dbReference type="Rhea" id="RHEA-COMP:11605"/>
        <dbReference type="ChEBI" id="CHEBI:15378"/>
        <dbReference type="ChEBI" id="CHEBI:30013"/>
        <dbReference type="ChEBI" id="CHEBI:30616"/>
        <dbReference type="ChEBI" id="CHEBI:61977"/>
        <dbReference type="ChEBI" id="CHEBI:456216"/>
        <dbReference type="EC" id="2.7.12.2"/>
    </reaction>
</comment>
<dbReference type="InterPro" id="IPR011009">
    <property type="entry name" value="Kinase-like_dom_sf"/>
</dbReference>
<dbReference type="PROSITE" id="PS50011">
    <property type="entry name" value="PROTEIN_KINASE_DOM"/>
    <property type="match status" value="1"/>
</dbReference>
<evidence type="ECO:0000256" key="4">
    <source>
        <dbReference type="ARBA" id="ARBA00022840"/>
    </source>
</evidence>
<dbReference type="GO" id="GO:0005524">
    <property type="term" value="F:ATP binding"/>
    <property type="evidence" value="ECO:0007669"/>
    <property type="project" value="UniProtKB-KW"/>
</dbReference>
<sequence>MARVEVLRQVAQGLAELAEIPVLHRDLKPANVLEFGDTWKLADFGISRNLLESTDTYTFRGAGTLPYMAPELWTGQPATVKTDLYALGCWRSRS</sequence>
<evidence type="ECO:0000256" key="1">
    <source>
        <dbReference type="ARBA" id="ARBA00022679"/>
    </source>
</evidence>
<organism evidence="11 12">
    <name type="scientific">Phytohabitans rumicis</name>
    <dbReference type="NCBI Taxonomy" id="1076125"/>
    <lineage>
        <taxon>Bacteria</taxon>
        <taxon>Bacillati</taxon>
        <taxon>Actinomycetota</taxon>
        <taxon>Actinomycetes</taxon>
        <taxon>Micromonosporales</taxon>
        <taxon>Micromonosporaceae</taxon>
    </lineage>
</organism>
<keyword evidence="4" id="KW-0067">ATP-binding</keyword>
<evidence type="ECO:0000256" key="6">
    <source>
        <dbReference type="ARBA" id="ARBA00038999"/>
    </source>
</evidence>
<evidence type="ECO:0000259" key="10">
    <source>
        <dbReference type="PROSITE" id="PS50011"/>
    </source>
</evidence>
<comment type="catalytic activity">
    <reaction evidence="9">
        <text>L-tyrosyl-[protein] + ATP = O-phospho-L-tyrosyl-[protein] + ADP + H(+)</text>
        <dbReference type="Rhea" id="RHEA:10596"/>
        <dbReference type="Rhea" id="RHEA-COMP:10136"/>
        <dbReference type="Rhea" id="RHEA-COMP:20101"/>
        <dbReference type="ChEBI" id="CHEBI:15378"/>
        <dbReference type="ChEBI" id="CHEBI:30616"/>
        <dbReference type="ChEBI" id="CHEBI:46858"/>
        <dbReference type="ChEBI" id="CHEBI:61978"/>
        <dbReference type="ChEBI" id="CHEBI:456216"/>
        <dbReference type="EC" id="2.7.12.2"/>
    </reaction>
</comment>
<evidence type="ECO:0000256" key="3">
    <source>
        <dbReference type="ARBA" id="ARBA00022777"/>
    </source>
</evidence>
<dbReference type="Gene3D" id="1.10.510.10">
    <property type="entry name" value="Transferase(Phosphotransferase) domain 1"/>
    <property type="match status" value="1"/>
</dbReference>
<dbReference type="Proteomes" id="UP000482960">
    <property type="component" value="Unassembled WGS sequence"/>
</dbReference>
<dbReference type="EC" id="2.7.12.2" evidence="6"/>
<dbReference type="InterPro" id="IPR000719">
    <property type="entry name" value="Prot_kinase_dom"/>
</dbReference>
<evidence type="ECO:0000313" key="12">
    <source>
        <dbReference type="Proteomes" id="UP000482960"/>
    </source>
</evidence>
<evidence type="ECO:0000256" key="2">
    <source>
        <dbReference type="ARBA" id="ARBA00022741"/>
    </source>
</evidence>
<name>A0A6V8KUT0_9ACTN</name>
<reference evidence="11 12" key="2">
    <citation type="submission" date="2020-03" db="EMBL/GenBank/DDBJ databases">
        <authorList>
            <person name="Ichikawa N."/>
            <person name="Kimura A."/>
            <person name="Kitahashi Y."/>
            <person name="Uohara A."/>
        </authorList>
    </citation>
    <scope>NUCLEOTIDE SEQUENCE [LARGE SCALE GENOMIC DNA]</scope>
    <source>
        <strain evidence="11 12">NBRC 108638</strain>
    </source>
</reference>
<evidence type="ECO:0000313" key="11">
    <source>
        <dbReference type="EMBL" id="GFJ87594.1"/>
    </source>
</evidence>
<keyword evidence="2" id="KW-0547">Nucleotide-binding</keyword>
<reference evidence="11 12" key="1">
    <citation type="submission" date="2020-03" db="EMBL/GenBank/DDBJ databases">
        <title>Whole genome shotgun sequence of Phytohabitans rumicis NBRC 108638.</title>
        <authorList>
            <person name="Komaki H."/>
            <person name="Tamura T."/>
        </authorList>
    </citation>
    <scope>NUCLEOTIDE SEQUENCE [LARGE SCALE GENOMIC DNA]</scope>
    <source>
        <strain evidence="11 12">NBRC 108638</strain>
    </source>
</reference>
<evidence type="ECO:0000256" key="7">
    <source>
        <dbReference type="ARBA" id="ARBA00049014"/>
    </source>
</evidence>
<dbReference type="PANTHER" id="PTHR48013:SF9">
    <property type="entry name" value="DUAL SPECIFICITY MITOGEN-ACTIVATED PROTEIN KINASE KINASE 5"/>
    <property type="match status" value="1"/>
</dbReference>
<keyword evidence="1" id="KW-0808">Transferase</keyword>
<gene>
    <name evidence="11" type="ORF">Prum_012360</name>
</gene>
<keyword evidence="3" id="KW-0418">Kinase</keyword>
<comment type="caution">
    <text evidence="11">The sequence shown here is derived from an EMBL/GenBank/DDBJ whole genome shotgun (WGS) entry which is preliminary data.</text>
</comment>
<dbReference type="GO" id="GO:0004672">
    <property type="term" value="F:protein kinase activity"/>
    <property type="evidence" value="ECO:0007669"/>
    <property type="project" value="InterPro"/>
</dbReference>
<dbReference type="AlphaFoldDB" id="A0A6V8KUT0"/>
<dbReference type="EMBL" id="BLPG01000001">
    <property type="protein sequence ID" value="GFJ87594.1"/>
    <property type="molecule type" value="Genomic_DNA"/>
</dbReference>
<dbReference type="SUPFAM" id="SSF56112">
    <property type="entry name" value="Protein kinase-like (PK-like)"/>
    <property type="match status" value="1"/>
</dbReference>
<evidence type="ECO:0000256" key="9">
    <source>
        <dbReference type="ARBA" id="ARBA00051693"/>
    </source>
</evidence>
<keyword evidence="12" id="KW-1185">Reference proteome</keyword>
<feature type="domain" description="Protein kinase" evidence="10">
    <location>
        <begin position="1"/>
        <end position="94"/>
    </location>
</feature>
<protein>
    <recommendedName>
        <fullName evidence="6">mitogen-activated protein kinase kinase</fullName>
        <ecNumber evidence="6">2.7.12.2</ecNumber>
    </recommendedName>
</protein>
<comment type="catalytic activity">
    <reaction evidence="7">
        <text>L-seryl-[protein] + ATP = O-phospho-L-seryl-[protein] + ADP + H(+)</text>
        <dbReference type="Rhea" id="RHEA:17989"/>
        <dbReference type="Rhea" id="RHEA-COMP:9863"/>
        <dbReference type="Rhea" id="RHEA-COMP:11604"/>
        <dbReference type="ChEBI" id="CHEBI:15378"/>
        <dbReference type="ChEBI" id="CHEBI:29999"/>
        <dbReference type="ChEBI" id="CHEBI:30616"/>
        <dbReference type="ChEBI" id="CHEBI:83421"/>
        <dbReference type="ChEBI" id="CHEBI:456216"/>
        <dbReference type="EC" id="2.7.12.2"/>
    </reaction>
</comment>
<evidence type="ECO:0000256" key="8">
    <source>
        <dbReference type="ARBA" id="ARBA00049299"/>
    </source>
</evidence>
<dbReference type="Pfam" id="PF00069">
    <property type="entry name" value="Pkinase"/>
    <property type="match status" value="1"/>
</dbReference>
<accession>A0A6V8KUT0</accession>